<evidence type="ECO:0000256" key="1">
    <source>
        <dbReference type="ARBA" id="ARBA00004701"/>
    </source>
</evidence>
<evidence type="ECO:0000259" key="9">
    <source>
        <dbReference type="SMART" id="SM00984"/>
    </source>
</evidence>
<keyword evidence="6 8" id="KW-0520">NAD</keyword>
<name>A0ABR7AXH1_9PSED</name>
<dbReference type="Proteomes" id="UP000651852">
    <property type="component" value="Unassembled WGS sequence"/>
</dbReference>
<dbReference type="SUPFAM" id="SSF51735">
    <property type="entry name" value="NAD(P)-binding Rossmann-fold domains"/>
    <property type="match status" value="1"/>
</dbReference>
<feature type="domain" description="UDP-glucose/GDP-mannose dehydrogenase C-terminal" evidence="9">
    <location>
        <begin position="320"/>
        <end position="424"/>
    </location>
</feature>
<dbReference type="InterPro" id="IPR014027">
    <property type="entry name" value="UDP-Glc/GDP-Man_DH_C"/>
</dbReference>
<dbReference type="InterPro" id="IPR008927">
    <property type="entry name" value="6-PGluconate_DH-like_C_sf"/>
</dbReference>
<dbReference type="Pfam" id="PF03721">
    <property type="entry name" value="UDPG_MGDP_dh_N"/>
    <property type="match status" value="1"/>
</dbReference>
<dbReference type="InterPro" id="IPR017476">
    <property type="entry name" value="UDP-Glc/GDP-Man"/>
</dbReference>
<keyword evidence="5 8" id="KW-0560">Oxidoreductase</keyword>
<dbReference type="SUPFAM" id="SSF52413">
    <property type="entry name" value="UDP-glucose/GDP-mannose dehydrogenase C-terminal domain"/>
    <property type="match status" value="1"/>
</dbReference>
<dbReference type="EC" id="1.1.1.22" evidence="3 8"/>
<dbReference type="EMBL" id="JACONW010000024">
    <property type="protein sequence ID" value="MBC3949626.1"/>
    <property type="molecule type" value="Genomic_DNA"/>
</dbReference>
<evidence type="ECO:0000256" key="3">
    <source>
        <dbReference type="ARBA" id="ARBA00012954"/>
    </source>
</evidence>
<evidence type="ECO:0000313" key="11">
    <source>
        <dbReference type="Proteomes" id="UP000651852"/>
    </source>
</evidence>
<comment type="similarity">
    <text evidence="2 8">Belongs to the UDP-glucose/GDP-mannose dehydrogenase family.</text>
</comment>
<evidence type="ECO:0000313" key="10">
    <source>
        <dbReference type="EMBL" id="MBC3949626.1"/>
    </source>
</evidence>
<dbReference type="NCBIfam" id="TIGR03026">
    <property type="entry name" value="NDP-sugDHase"/>
    <property type="match status" value="1"/>
</dbReference>
<comment type="caution">
    <text evidence="10">The sequence shown here is derived from an EMBL/GenBank/DDBJ whole genome shotgun (WGS) entry which is preliminary data.</text>
</comment>
<dbReference type="Gene3D" id="3.40.50.720">
    <property type="entry name" value="NAD(P)-binding Rossmann-like Domain"/>
    <property type="match status" value="2"/>
</dbReference>
<dbReference type="SMART" id="SM00984">
    <property type="entry name" value="UDPG_MGDP_dh_C"/>
    <property type="match status" value="1"/>
</dbReference>
<evidence type="ECO:0000256" key="7">
    <source>
        <dbReference type="ARBA" id="ARBA00047473"/>
    </source>
</evidence>
<dbReference type="SUPFAM" id="SSF48179">
    <property type="entry name" value="6-phosphogluconate dehydrogenase C-terminal domain-like"/>
    <property type="match status" value="1"/>
</dbReference>
<evidence type="ECO:0000256" key="5">
    <source>
        <dbReference type="ARBA" id="ARBA00023002"/>
    </source>
</evidence>
<evidence type="ECO:0000256" key="8">
    <source>
        <dbReference type="PIRNR" id="PIRNR000124"/>
    </source>
</evidence>
<comment type="catalytic activity">
    <reaction evidence="7 8">
        <text>UDP-alpha-D-glucose + 2 NAD(+) + H2O = UDP-alpha-D-glucuronate + 2 NADH + 3 H(+)</text>
        <dbReference type="Rhea" id="RHEA:23596"/>
        <dbReference type="ChEBI" id="CHEBI:15377"/>
        <dbReference type="ChEBI" id="CHEBI:15378"/>
        <dbReference type="ChEBI" id="CHEBI:57540"/>
        <dbReference type="ChEBI" id="CHEBI:57945"/>
        <dbReference type="ChEBI" id="CHEBI:58052"/>
        <dbReference type="ChEBI" id="CHEBI:58885"/>
        <dbReference type="EC" id="1.1.1.22"/>
    </reaction>
</comment>
<dbReference type="RefSeq" id="WP_187521012.1">
    <property type="nucleotide sequence ID" value="NZ_JACONW010000024.1"/>
</dbReference>
<dbReference type="PIRSF" id="PIRSF000124">
    <property type="entry name" value="UDPglc_GDPman_dh"/>
    <property type="match status" value="1"/>
</dbReference>
<keyword evidence="11" id="KW-1185">Reference proteome</keyword>
<evidence type="ECO:0000256" key="2">
    <source>
        <dbReference type="ARBA" id="ARBA00006601"/>
    </source>
</evidence>
<evidence type="ECO:0000256" key="6">
    <source>
        <dbReference type="ARBA" id="ARBA00023027"/>
    </source>
</evidence>
<proteinExistence type="inferred from homology"/>
<gene>
    <name evidence="10" type="ORF">H8S59_07590</name>
</gene>
<dbReference type="PIRSF" id="PIRSF500134">
    <property type="entry name" value="UDPglc_DH_bac"/>
    <property type="match status" value="1"/>
</dbReference>
<dbReference type="InterPro" id="IPR028357">
    <property type="entry name" value="UDPglc_DH_bac"/>
</dbReference>
<dbReference type="Pfam" id="PF00984">
    <property type="entry name" value="UDPG_MGDP_dh"/>
    <property type="match status" value="1"/>
</dbReference>
<dbReference type="InterPro" id="IPR036291">
    <property type="entry name" value="NAD(P)-bd_dom_sf"/>
</dbReference>
<dbReference type="InterPro" id="IPR036220">
    <property type="entry name" value="UDP-Glc/GDP-Man_DH_C_sf"/>
</dbReference>
<evidence type="ECO:0000256" key="4">
    <source>
        <dbReference type="ARBA" id="ARBA00015132"/>
    </source>
</evidence>
<dbReference type="PROSITE" id="PS51257">
    <property type="entry name" value="PROKAR_LIPOPROTEIN"/>
    <property type="match status" value="1"/>
</dbReference>
<dbReference type="InterPro" id="IPR001732">
    <property type="entry name" value="UDP-Glc/GDP-Man_DH_N"/>
</dbReference>
<protein>
    <recommendedName>
        <fullName evidence="4 8">UDP-glucose 6-dehydrogenase</fullName>
        <ecNumber evidence="3 8">1.1.1.22</ecNumber>
    </recommendedName>
</protein>
<accession>A0ABR7AXH1</accession>
<reference evidence="10 11" key="1">
    <citation type="submission" date="2020-08" db="EMBL/GenBank/DDBJ databases">
        <title>Putative novel bacterial strains isolated from necrotic wheat leaf tissues caused by Xanthomonas translucens.</title>
        <authorList>
            <person name="Tambong J.T."/>
        </authorList>
    </citation>
    <scope>NUCLEOTIDE SEQUENCE [LARGE SCALE GENOMIC DNA]</scope>
    <source>
        <strain evidence="10 11">DOAB 1069</strain>
    </source>
</reference>
<dbReference type="InterPro" id="IPR014026">
    <property type="entry name" value="UDP-Glc/GDP-Man_DH_dimer"/>
</dbReference>
<dbReference type="Gene3D" id="1.20.5.100">
    <property type="entry name" value="Cytochrome c1, transmembrane anchor, C-terminal"/>
    <property type="match status" value="1"/>
</dbReference>
<dbReference type="PANTHER" id="PTHR43750">
    <property type="entry name" value="UDP-GLUCOSE 6-DEHYDROGENASE TUAD"/>
    <property type="match status" value="1"/>
</dbReference>
<organism evidence="10 11">
    <name type="scientific">Pseudomonas folii</name>
    <dbReference type="NCBI Taxonomy" id="2762593"/>
    <lineage>
        <taxon>Bacteria</taxon>
        <taxon>Pseudomonadati</taxon>
        <taxon>Pseudomonadota</taxon>
        <taxon>Gammaproteobacteria</taxon>
        <taxon>Pseudomonadales</taxon>
        <taxon>Pseudomonadaceae</taxon>
        <taxon>Pseudomonas</taxon>
    </lineage>
</organism>
<comment type="pathway">
    <text evidence="1">Nucleotide-sugar biosynthesis; UDP-alpha-D-glucuronate biosynthesis; UDP-alpha-D-glucuronate from UDP-alpha-D-glucose: step 1/1.</text>
</comment>
<sequence>MKISVFGSGYVGLVASACLADVGHDVLCMDIDPQRIELLTSGETPIHEPGLNMLIRSNMQAQRLIFSTDAAQAVAFADLLFIAVGTPSDEDGSADLQYVLAVAQSIGQHMQGYKIVVDKSTVPVGTGEKVAETIRAALENRDLQIPFDVCSNPEFLKEGAAIEDFTRGARIIIGTDSERVRMLMRECYAPYNRNHDKLMFMSLRAAELTKYAANAMLATKISFMNEMANLAERLDVDIEQVRHGIGSDPRIGYDFIYPGCGYGGSCFPKDIQALSRTAQEVGYNPQLLRAVEEINQRQKTALFKKLERAFEGQLAGKTIAVWGLAFKPNTDDMRAAPSRDLMESLWSAGARVQAYDPEAMQECRRIYGERDDLVLAGDRIQAVKGADALVICTEWKAFRSVDFTWLRQQLKHAIVIDGRNLYEPKALADAGLSYSSIGRA</sequence>
<dbReference type="PANTHER" id="PTHR43750:SF3">
    <property type="entry name" value="UDP-GLUCOSE 6-DEHYDROGENASE TUAD"/>
    <property type="match status" value="1"/>
</dbReference>
<dbReference type="Pfam" id="PF03720">
    <property type="entry name" value="UDPG_MGDP_dh_C"/>
    <property type="match status" value="1"/>
</dbReference>